<sequence length="736" mass="81343">MSVLAVPRLYFNGVMSNNPATGNNNDQWPVYDFPHAELNWDYLNEQQSGITPENVRDTFPVWARQLRDYVDERGRKWQQCAGEWNYYGDMGWALHHRDLETRVTGTQLAHGTGPVTDDELVKQKAVIDVVGDPFPGNTFHTPARAIDNNPDAFWCTNFYLKKIQIGTVTAPECFVTGEVQPGTYMTSRWLNLQRNLNTDGMRQLAGVGAAMLQACLPKEELRITQGSSVALQALKDKVDNDSTVRGLMVRCVVYLTHYFNLDGFEDCNKIPDLGNRFTAQYSRLVRLWNDELEAGRVPSQNPTVSKVVGTVGLWHQGEDVTSGPCGRVLYPKKKFFGWAPPPSKHEDPVSGWLGSAMVECHKAADGKRYAVIDLGSTIPETDGDALKAQLSKKRQNDAEHGALELVLSTGGDKLPAIPYGQYAKAAYERTSGIVELLIPDAVTDKMFNDADLSLKAAAMPVGDSGDVLTERATVVETDQRSTYLDGDNVTITLHARTKGAKPTEPTTVRVAQYMPDPYPPGESTGGWHLVTLGRALSDYPPAVTFEGGDATSMEVTLTDGTGSFQINRIDDEQPGCPILVFFPGETKVEDLPEEIGPVPSTEGGLSTASASFCCVRVLPRDKPVPTEFRTAVNACTTDSAREHVAWKFLYDRVLYVYDVVYPVMRYVAGLDLGDKTSVDKNIAQIVELADPELRSTDNSTLYMPSSRELSEGKYQVMKLYQWLVENGWKKLPGQSL</sequence>
<evidence type="ECO:0000313" key="1">
    <source>
        <dbReference type="EMBL" id="MBB5939749.1"/>
    </source>
</evidence>
<comment type="caution">
    <text evidence="1">The sequence shown here is derived from an EMBL/GenBank/DDBJ whole genome shotgun (WGS) entry which is preliminary data.</text>
</comment>
<keyword evidence="2" id="KW-1185">Reference proteome</keyword>
<reference evidence="1 2" key="1">
    <citation type="submission" date="2020-08" db="EMBL/GenBank/DDBJ databases">
        <title>Genomic Encyclopedia of Type Strains, Phase III (KMG-III): the genomes of soil and plant-associated and newly described type strains.</title>
        <authorList>
            <person name="Whitman W."/>
        </authorList>
    </citation>
    <scope>NUCLEOTIDE SEQUENCE [LARGE SCALE GENOMIC DNA]</scope>
    <source>
        <strain evidence="1 2">CECT 8305</strain>
    </source>
</reference>
<gene>
    <name evidence="1" type="ORF">FHS42_006845</name>
</gene>
<protein>
    <submittedName>
        <fullName evidence="1">Uncharacterized protein</fullName>
    </submittedName>
</protein>
<proteinExistence type="predicted"/>
<dbReference type="Proteomes" id="UP000588098">
    <property type="component" value="Unassembled WGS sequence"/>
</dbReference>
<name>A0A7W9V3C6_9ACTN</name>
<organism evidence="1 2">
    <name type="scientific">Streptomyces zagrosensis</name>
    <dbReference type="NCBI Taxonomy" id="1042984"/>
    <lineage>
        <taxon>Bacteria</taxon>
        <taxon>Bacillati</taxon>
        <taxon>Actinomycetota</taxon>
        <taxon>Actinomycetes</taxon>
        <taxon>Kitasatosporales</taxon>
        <taxon>Streptomycetaceae</taxon>
        <taxon>Streptomyces</taxon>
    </lineage>
</organism>
<dbReference type="RefSeq" id="WP_184579328.1">
    <property type="nucleotide sequence ID" value="NZ_JACHJL010000027.1"/>
</dbReference>
<dbReference type="AlphaFoldDB" id="A0A7W9V3C6"/>
<dbReference type="EMBL" id="JACHJL010000027">
    <property type="protein sequence ID" value="MBB5939749.1"/>
    <property type="molecule type" value="Genomic_DNA"/>
</dbReference>
<accession>A0A7W9V3C6</accession>
<evidence type="ECO:0000313" key="2">
    <source>
        <dbReference type="Proteomes" id="UP000588098"/>
    </source>
</evidence>